<dbReference type="Proteomes" id="UP000501690">
    <property type="component" value="Linkage Group LG9"/>
</dbReference>
<dbReference type="PANTHER" id="PTHR33782">
    <property type="entry name" value="OS01G0121600 PROTEIN"/>
    <property type="match status" value="1"/>
</dbReference>
<evidence type="ECO:0000313" key="3">
    <source>
        <dbReference type="Proteomes" id="UP000501690"/>
    </source>
</evidence>
<dbReference type="Gramene" id="Vigun07g260600.1.v1.2">
    <property type="protein sequence ID" value="Vigun07g260600.1.v1.2.CDS.1"/>
    <property type="gene ID" value="Vigun07g260600.v1.2"/>
</dbReference>
<reference evidence="2 3" key="1">
    <citation type="submission" date="2019-04" db="EMBL/GenBank/DDBJ databases">
        <title>An improved genome assembly and genetic linkage map for asparagus bean, Vigna unguiculata ssp. sesquipedialis.</title>
        <authorList>
            <person name="Xia Q."/>
            <person name="Zhang R."/>
            <person name="Dong Y."/>
        </authorList>
    </citation>
    <scope>NUCLEOTIDE SEQUENCE [LARGE SCALE GENOMIC DNA]</scope>
    <source>
        <tissue evidence="2">Leaf</tissue>
    </source>
</reference>
<dbReference type="AlphaFoldDB" id="A0A4D6N416"/>
<feature type="transmembrane region" description="Helical" evidence="1">
    <location>
        <begin position="111"/>
        <end position="132"/>
    </location>
</feature>
<keyword evidence="1" id="KW-0472">Membrane</keyword>
<keyword evidence="1" id="KW-1133">Transmembrane helix</keyword>
<organism evidence="2 3">
    <name type="scientific">Vigna unguiculata</name>
    <name type="common">Cowpea</name>
    <dbReference type="NCBI Taxonomy" id="3917"/>
    <lineage>
        <taxon>Eukaryota</taxon>
        <taxon>Viridiplantae</taxon>
        <taxon>Streptophyta</taxon>
        <taxon>Embryophyta</taxon>
        <taxon>Tracheophyta</taxon>
        <taxon>Spermatophyta</taxon>
        <taxon>Magnoliopsida</taxon>
        <taxon>eudicotyledons</taxon>
        <taxon>Gunneridae</taxon>
        <taxon>Pentapetalae</taxon>
        <taxon>rosids</taxon>
        <taxon>fabids</taxon>
        <taxon>Fabales</taxon>
        <taxon>Fabaceae</taxon>
        <taxon>Papilionoideae</taxon>
        <taxon>50 kb inversion clade</taxon>
        <taxon>NPAAA clade</taxon>
        <taxon>indigoferoid/millettioid clade</taxon>
        <taxon>Phaseoleae</taxon>
        <taxon>Vigna</taxon>
    </lineage>
</organism>
<sequence>MQATSLCSPVFLSNPLSREHKIFSNVTTPRRSLICASKSDSFGHHYEGKMVDENMILLRMRIREIEMIELKGKASSDWSEWEKKHFQNYDSDVCEAVGVLQRVLMNTRPSLALATFALLTLTMSMSMLQLLFHLLGLDKGIL</sequence>
<dbReference type="EMBL" id="CP039353">
    <property type="protein sequence ID" value="QCE08533.1"/>
    <property type="molecule type" value="Genomic_DNA"/>
</dbReference>
<dbReference type="PANTHER" id="PTHR33782:SF27">
    <property type="entry name" value="PROTEIN, PUTATIVE-RELATED"/>
    <property type="match status" value="1"/>
</dbReference>
<dbReference type="OrthoDB" id="672819at2759"/>
<evidence type="ECO:0000313" key="2">
    <source>
        <dbReference type="EMBL" id="QCE08533.1"/>
    </source>
</evidence>
<accession>A0A4D6N416</accession>
<proteinExistence type="predicted"/>
<name>A0A4D6N416_VIGUN</name>
<evidence type="ECO:0000256" key="1">
    <source>
        <dbReference type="SAM" id="Phobius"/>
    </source>
</evidence>
<gene>
    <name evidence="2" type="ORF">DEO72_LG9g3562</name>
</gene>
<protein>
    <submittedName>
        <fullName evidence="2">Uncharacterized protein</fullName>
    </submittedName>
</protein>
<keyword evidence="1" id="KW-0812">Transmembrane</keyword>
<keyword evidence="3" id="KW-1185">Reference proteome</keyword>